<reference evidence="8" key="1">
    <citation type="submission" date="2022-08" db="UniProtKB">
        <authorList>
            <consortium name="EnsemblMetazoa"/>
        </authorList>
    </citation>
    <scope>IDENTIFICATION</scope>
    <source>
        <strain evidence="8">05x7-T-G4-1.051#20</strain>
    </source>
</reference>
<evidence type="ECO:0000256" key="5">
    <source>
        <dbReference type="ARBA" id="ARBA00034808"/>
    </source>
</evidence>
<dbReference type="InterPro" id="IPR011545">
    <property type="entry name" value="DEAD/DEAH_box_helicase_dom"/>
</dbReference>
<proteinExistence type="inferred from homology"/>
<dbReference type="GO" id="GO:0009378">
    <property type="term" value="F:four-way junction helicase activity"/>
    <property type="evidence" value="ECO:0007669"/>
    <property type="project" value="TreeGrafter"/>
</dbReference>
<dbReference type="EnsemblMetazoa" id="G6318.1">
    <property type="protein sequence ID" value="G6318.1:cds"/>
    <property type="gene ID" value="G6318"/>
</dbReference>
<dbReference type="GO" id="GO:0043138">
    <property type="term" value="F:3'-5' DNA helicase activity"/>
    <property type="evidence" value="ECO:0007669"/>
    <property type="project" value="UniProtKB-EC"/>
</dbReference>
<dbReference type="InterPro" id="IPR027417">
    <property type="entry name" value="P-loop_NTPase"/>
</dbReference>
<dbReference type="GO" id="GO:0000724">
    <property type="term" value="P:double-strand break repair via homologous recombination"/>
    <property type="evidence" value="ECO:0007669"/>
    <property type="project" value="TreeGrafter"/>
</dbReference>
<evidence type="ECO:0000256" key="2">
    <source>
        <dbReference type="ARBA" id="ARBA00023125"/>
    </source>
</evidence>
<dbReference type="GO" id="GO:0005694">
    <property type="term" value="C:chromosome"/>
    <property type="evidence" value="ECO:0007669"/>
    <property type="project" value="TreeGrafter"/>
</dbReference>
<evidence type="ECO:0000256" key="3">
    <source>
        <dbReference type="ARBA" id="ARBA00023235"/>
    </source>
</evidence>
<evidence type="ECO:0000256" key="6">
    <source>
        <dbReference type="SAM" id="MobiDB-lite"/>
    </source>
</evidence>
<dbReference type="SUPFAM" id="SSF52540">
    <property type="entry name" value="P-loop containing nucleoside triphosphate hydrolases"/>
    <property type="match status" value="1"/>
</dbReference>
<dbReference type="PROSITE" id="PS51192">
    <property type="entry name" value="HELICASE_ATP_BIND_1"/>
    <property type="match status" value="1"/>
</dbReference>
<sequence length="189" mass="20507">MSIMKSKSPYARPACAPAAARKATAATVSVRNSDRQTPGEANPHAVTKATESLNLETHSDGKGPAFHQPLILGPPCQWQPIHQKAIYAVSDRKDVFVGTKTGSGKSLTYECIPILFTGACVVIITPLISIMSEQCKKLTALGFKATYIGKDSAETNDIINGEYDFIYASPEQLVGDMKWRDVLKSDVYQ</sequence>
<dbReference type="EC" id="5.6.2.4" evidence="5"/>
<dbReference type="GO" id="GO:0003677">
    <property type="term" value="F:DNA binding"/>
    <property type="evidence" value="ECO:0007669"/>
    <property type="project" value="UniProtKB-KW"/>
</dbReference>
<comment type="similarity">
    <text evidence="1">Belongs to the helicase family. RecQ subfamily.</text>
</comment>
<protein>
    <recommendedName>
        <fullName evidence="5">DNA 3'-5' helicase</fullName>
        <ecNumber evidence="5">5.6.2.4</ecNumber>
    </recommendedName>
</protein>
<keyword evidence="2" id="KW-0238">DNA-binding</keyword>
<dbReference type="Proteomes" id="UP000005408">
    <property type="component" value="Unassembled WGS sequence"/>
</dbReference>
<feature type="domain" description="Helicase ATP-binding" evidence="7">
    <location>
        <begin position="86"/>
        <end position="189"/>
    </location>
</feature>
<evidence type="ECO:0000256" key="4">
    <source>
        <dbReference type="ARBA" id="ARBA00034617"/>
    </source>
</evidence>
<keyword evidence="9" id="KW-1185">Reference proteome</keyword>
<comment type="catalytic activity">
    <reaction evidence="4">
        <text>Couples ATP hydrolysis with the unwinding of duplex DNA by translocating in the 3'-5' direction.</text>
        <dbReference type="EC" id="5.6.2.4"/>
    </reaction>
</comment>
<dbReference type="InterPro" id="IPR014001">
    <property type="entry name" value="Helicase_ATP-bd"/>
</dbReference>
<dbReference type="Gene3D" id="3.40.50.300">
    <property type="entry name" value="P-loop containing nucleotide triphosphate hydrolases"/>
    <property type="match status" value="1"/>
</dbReference>
<evidence type="ECO:0000313" key="8">
    <source>
        <dbReference type="EnsemblMetazoa" id="G6318.1:cds"/>
    </source>
</evidence>
<keyword evidence="3" id="KW-0413">Isomerase</keyword>
<evidence type="ECO:0000256" key="1">
    <source>
        <dbReference type="ARBA" id="ARBA00005446"/>
    </source>
</evidence>
<feature type="region of interest" description="Disordered" evidence="6">
    <location>
        <begin position="26"/>
        <end position="45"/>
    </location>
</feature>
<dbReference type="GO" id="GO:0005737">
    <property type="term" value="C:cytoplasm"/>
    <property type="evidence" value="ECO:0007669"/>
    <property type="project" value="TreeGrafter"/>
</dbReference>
<dbReference type="AlphaFoldDB" id="A0A8W8NL50"/>
<name>A0A8W8NL50_MAGGI</name>
<dbReference type="PANTHER" id="PTHR13710:SF105">
    <property type="entry name" value="ATP-DEPENDENT DNA HELICASE Q1"/>
    <property type="match status" value="1"/>
</dbReference>
<dbReference type="GO" id="GO:0005524">
    <property type="term" value="F:ATP binding"/>
    <property type="evidence" value="ECO:0007669"/>
    <property type="project" value="InterPro"/>
</dbReference>
<accession>A0A8W8NL50</accession>
<dbReference type="Pfam" id="PF00270">
    <property type="entry name" value="DEAD"/>
    <property type="match status" value="1"/>
</dbReference>
<organism evidence="8 9">
    <name type="scientific">Magallana gigas</name>
    <name type="common">Pacific oyster</name>
    <name type="synonym">Crassostrea gigas</name>
    <dbReference type="NCBI Taxonomy" id="29159"/>
    <lineage>
        <taxon>Eukaryota</taxon>
        <taxon>Metazoa</taxon>
        <taxon>Spiralia</taxon>
        <taxon>Lophotrochozoa</taxon>
        <taxon>Mollusca</taxon>
        <taxon>Bivalvia</taxon>
        <taxon>Autobranchia</taxon>
        <taxon>Pteriomorphia</taxon>
        <taxon>Ostreida</taxon>
        <taxon>Ostreoidea</taxon>
        <taxon>Ostreidae</taxon>
        <taxon>Magallana</taxon>
    </lineage>
</organism>
<evidence type="ECO:0000259" key="7">
    <source>
        <dbReference type="PROSITE" id="PS51192"/>
    </source>
</evidence>
<evidence type="ECO:0000313" key="9">
    <source>
        <dbReference type="Proteomes" id="UP000005408"/>
    </source>
</evidence>
<dbReference type="PANTHER" id="PTHR13710">
    <property type="entry name" value="DNA HELICASE RECQ FAMILY MEMBER"/>
    <property type="match status" value="1"/>
</dbReference>